<feature type="domain" description="Sigma-54 factor interaction" evidence="7">
    <location>
        <begin position="154"/>
        <end position="383"/>
    </location>
</feature>
<evidence type="ECO:0000259" key="8">
    <source>
        <dbReference type="PROSITE" id="PS50110"/>
    </source>
</evidence>
<evidence type="ECO:0000256" key="5">
    <source>
        <dbReference type="ARBA" id="ARBA00023163"/>
    </source>
</evidence>
<evidence type="ECO:0000256" key="2">
    <source>
        <dbReference type="ARBA" id="ARBA00022840"/>
    </source>
</evidence>
<dbReference type="InterPro" id="IPR027417">
    <property type="entry name" value="P-loop_NTPase"/>
</dbReference>
<dbReference type="PROSITE" id="PS00676">
    <property type="entry name" value="SIGMA54_INTERACT_2"/>
    <property type="match status" value="1"/>
</dbReference>
<dbReference type="Pfam" id="PF00072">
    <property type="entry name" value="Response_reg"/>
    <property type="match status" value="1"/>
</dbReference>
<comment type="caution">
    <text evidence="9">The sequence shown here is derived from an EMBL/GenBank/DDBJ whole genome shotgun (WGS) entry which is preliminary data.</text>
</comment>
<dbReference type="InterPro" id="IPR011006">
    <property type="entry name" value="CheY-like_superfamily"/>
</dbReference>
<dbReference type="InterPro" id="IPR058031">
    <property type="entry name" value="AAA_lid_NorR"/>
</dbReference>
<dbReference type="InterPro" id="IPR002197">
    <property type="entry name" value="HTH_Fis"/>
</dbReference>
<keyword evidence="2" id="KW-0067">ATP-binding</keyword>
<keyword evidence="10" id="KW-1185">Reference proteome</keyword>
<dbReference type="PRINTS" id="PR01590">
    <property type="entry name" value="HTHFIS"/>
</dbReference>
<protein>
    <submittedName>
        <fullName evidence="9">Sigma-54-dependent Fis family transcriptional regulator</fullName>
    </submittedName>
</protein>
<dbReference type="InterPro" id="IPR002078">
    <property type="entry name" value="Sigma_54_int"/>
</dbReference>
<dbReference type="EMBL" id="QFFG01000001">
    <property type="protein sequence ID" value="PWG06942.1"/>
    <property type="molecule type" value="Genomic_DNA"/>
</dbReference>
<evidence type="ECO:0000256" key="6">
    <source>
        <dbReference type="PROSITE-ProRule" id="PRU00169"/>
    </source>
</evidence>
<dbReference type="SUPFAM" id="SSF52540">
    <property type="entry name" value="P-loop containing nucleoside triphosphate hydrolases"/>
    <property type="match status" value="1"/>
</dbReference>
<organism evidence="9 10">
    <name type="scientific">Polaribacter aquimarinus</name>
    <dbReference type="NCBI Taxonomy" id="2100726"/>
    <lineage>
        <taxon>Bacteria</taxon>
        <taxon>Pseudomonadati</taxon>
        <taxon>Bacteroidota</taxon>
        <taxon>Flavobacteriia</taxon>
        <taxon>Flavobacteriales</taxon>
        <taxon>Flavobacteriaceae</taxon>
    </lineage>
</organism>
<dbReference type="Pfam" id="PF00158">
    <property type="entry name" value="Sigma54_activat"/>
    <property type="match status" value="1"/>
</dbReference>
<dbReference type="Gene3D" id="1.10.10.60">
    <property type="entry name" value="Homeodomain-like"/>
    <property type="match status" value="1"/>
</dbReference>
<dbReference type="Proteomes" id="UP000245670">
    <property type="component" value="Unassembled WGS sequence"/>
</dbReference>
<dbReference type="GO" id="GO:0000160">
    <property type="term" value="P:phosphorelay signal transduction system"/>
    <property type="evidence" value="ECO:0007669"/>
    <property type="project" value="InterPro"/>
</dbReference>
<dbReference type="SMART" id="SM00382">
    <property type="entry name" value="AAA"/>
    <property type="match status" value="1"/>
</dbReference>
<dbReference type="PROSITE" id="PS50045">
    <property type="entry name" value="SIGMA54_INTERACT_4"/>
    <property type="match status" value="1"/>
</dbReference>
<dbReference type="GO" id="GO:0043565">
    <property type="term" value="F:sequence-specific DNA binding"/>
    <property type="evidence" value="ECO:0007669"/>
    <property type="project" value="InterPro"/>
</dbReference>
<gene>
    <name evidence="9" type="ORF">DIS07_02370</name>
</gene>
<dbReference type="PANTHER" id="PTHR32071">
    <property type="entry name" value="TRANSCRIPTIONAL REGULATORY PROTEIN"/>
    <property type="match status" value="1"/>
</dbReference>
<keyword evidence="3" id="KW-0805">Transcription regulation</keyword>
<dbReference type="FunFam" id="3.40.50.300:FF:000006">
    <property type="entry name" value="DNA-binding transcriptional regulator NtrC"/>
    <property type="match status" value="1"/>
</dbReference>
<dbReference type="InterPro" id="IPR009057">
    <property type="entry name" value="Homeodomain-like_sf"/>
</dbReference>
<evidence type="ECO:0000256" key="1">
    <source>
        <dbReference type="ARBA" id="ARBA00022741"/>
    </source>
</evidence>
<dbReference type="GO" id="GO:0006355">
    <property type="term" value="P:regulation of DNA-templated transcription"/>
    <property type="evidence" value="ECO:0007669"/>
    <property type="project" value="InterPro"/>
</dbReference>
<dbReference type="Gene3D" id="3.40.50.2300">
    <property type="match status" value="1"/>
</dbReference>
<dbReference type="InterPro" id="IPR025943">
    <property type="entry name" value="Sigma_54_int_dom_ATP-bd_2"/>
</dbReference>
<dbReference type="Gene3D" id="1.10.8.60">
    <property type="match status" value="1"/>
</dbReference>
<dbReference type="PANTHER" id="PTHR32071:SF113">
    <property type="entry name" value="ALGINATE BIOSYNTHESIS TRANSCRIPTIONAL REGULATORY PROTEIN ALGB"/>
    <property type="match status" value="1"/>
</dbReference>
<accession>A0A2U2JF57</accession>
<dbReference type="PROSITE" id="PS00688">
    <property type="entry name" value="SIGMA54_INTERACT_3"/>
    <property type="match status" value="1"/>
</dbReference>
<reference evidence="9 10" key="1">
    <citation type="submission" date="2018-05" db="EMBL/GenBank/DDBJ databases">
        <title>Polaribacter aquimarinus sp. nov., isolated from sediment in a sediment of sea.</title>
        <authorList>
            <person name="Lu D."/>
        </authorList>
    </citation>
    <scope>NUCLEOTIDE SEQUENCE [LARGE SCALE GENOMIC DNA]</scope>
    <source>
        <strain evidence="9 10">ZY113</strain>
    </source>
</reference>
<dbReference type="Pfam" id="PF25601">
    <property type="entry name" value="AAA_lid_14"/>
    <property type="match status" value="1"/>
</dbReference>
<dbReference type="OrthoDB" id="5401077at2"/>
<evidence type="ECO:0000313" key="10">
    <source>
        <dbReference type="Proteomes" id="UP000245670"/>
    </source>
</evidence>
<dbReference type="Pfam" id="PF02954">
    <property type="entry name" value="HTH_8"/>
    <property type="match status" value="1"/>
</dbReference>
<evidence type="ECO:0000256" key="3">
    <source>
        <dbReference type="ARBA" id="ARBA00023015"/>
    </source>
</evidence>
<name>A0A2U2JF57_9FLAO</name>
<dbReference type="SMART" id="SM00448">
    <property type="entry name" value="REC"/>
    <property type="match status" value="1"/>
</dbReference>
<dbReference type="SUPFAM" id="SSF52172">
    <property type="entry name" value="CheY-like"/>
    <property type="match status" value="1"/>
</dbReference>
<keyword evidence="6" id="KW-0597">Phosphoprotein</keyword>
<dbReference type="AlphaFoldDB" id="A0A2U2JF57"/>
<evidence type="ECO:0000256" key="4">
    <source>
        <dbReference type="ARBA" id="ARBA00023125"/>
    </source>
</evidence>
<dbReference type="CDD" id="cd00009">
    <property type="entry name" value="AAA"/>
    <property type="match status" value="1"/>
</dbReference>
<feature type="modified residue" description="4-aspartylphosphate" evidence="6">
    <location>
        <position position="54"/>
    </location>
</feature>
<proteinExistence type="predicted"/>
<evidence type="ECO:0000259" key="7">
    <source>
        <dbReference type="PROSITE" id="PS50045"/>
    </source>
</evidence>
<dbReference type="PROSITE" id="PS50110">
    <property type="entry name" value="RESPONSE_REGULATORY"/>
    <property type="match status" value="1"/>
</dbReference>
<dbReference type="InterPro" id="IPR003593">
    <property type="entry name" value="AAA+_ATPase"/>
</dbReference>
<keyword evidence="1" id="KW-0547">Nucleotide-binding</keyword>
<feature type="domain" description="Response regulatory" evidence="8">
    <location>
        <begin position="5"/>
        <end position="124"/>
    </location>
</feature>
<dbReference type="InterPro" id="IPR025944">
    <property type="entry name" value="Sigma_54_int_dom_CS"/>
</dbReference>
<sequence length="454" mass="51038">MQSGKILIVDDNKGVLSALELLLQDVYKTVTTLQNPNGISSVTDLKSYDVILLDMNFSSRINTGNEGFYWLRKLKKIAPDASVIMMTAFGDVELAVNTLKEGAIDFVLKPWDNEKILATIHAAFQLGKSKKEVSLLKQSEKKLKHLINETEQQIIGTSSAINAVLKITEKVAKTSANVLITGENGTGKELIARAIHNQSAQHQEILVNVDVSAIPESLFESELFGHVKGAFTDAKNDRAGKFEVAHNGTLFLDEIGNLPLQLQSKLLKVIQQKEIVRIGSNKVIPVNVRLVCATNCDLNKMVDEGLFREDLLYRINTIHIEVPALRERGNDIIELAEFFLNKYANKYDKKGLKLSSAIKKKLLKYTWPGNIRELQHTMERCVILSENNLLKVNDFMFNQRQTKALNTADITIDEMEKNMIITALKKYDGNYSTAAEQLGITRQTLYNKTKRYKI</sequence>
<evidence type="ECO:0000313" key="9">
    <source>
        <dbReference type="EMBL" id="PWG06942.1"/>
    </source>
</evidence>
<dbReference type="SUPFAM" id="SSF46689">
    <property type="entry name" value="Homeodomain-like"/>
    <property type="match status" value="1"/>
</dbReference>
<dbReference type="Gene3D" id="3.40.50.300">
    <property type="entry name" value="P-loop containing nucleotide triphosphate hydrolases"/>
    <property type="match status" value="1"/>
</dbReference>
<dbReference type="InterPro" id="IPR001789">
    <property type="entry name" value="Sig_transdc_resp-reg_receiver"/>
</dbReference>
<keyword evidence="4" id="KW-0238">DNA-binding</keyword>
<dbReference type="GO" id="GO:0005524">
    <property type="term" value="F:ATP binding"/>
    <property type="evidence" value="ECO:0007669"/>
    <property type="project" value="UniProtKB-KW"/>
</dbReference>
<keyword evidence="5" id="KW-0804">Transcription</keyword>